<dbReference type="PANTHER" id="PTHR43775">
    <property type="entry name" value="FATTY ACID SYNTHASE"/>
    <property type="match status" value="1"/>
</dbReference>
<dbReference type="SMART" id="SM00825">
    <property type="entry name" value="PKS_KS"/>
    <property type="match status" value="1"/>
</dbReference>
<dbReference type="SMART" id="SM00826">
    <property type="entry name" value="PKS_DH"/>
    <property type="match status" value="1"/>
</dbReference>
<proteinExistence type="predicted"/>
<dbReference type="PROSITE" id="PS52019">
    <property type="entry name" value="PKS_MFAS_DH"/>
    <property type="match status" value="1"/>
</dbReference>
<keyword evidence="1" id="KW-0596">Phosphopantetheine</keyword>
<dbReference type="RefSeq" id="WP_247028545.1">
    <property type="nucleotide sequence ID" value="NZ_JALKCH010000005.1"/>
</dbReference>
<dbReference type="SMART" id="SM00827">
    <property type="entry name" value="PKS_AT"/>
    <property type="match status" value="1"/>
</dbReference>
<gene>
    <name evidence="11" type="ORF">MWN34_08735</name>
</gene>
<dbReference type="Pfam" id="PF16197">
    <property type="entry name" value="KAsynt_C_assoc"/>
    <property type="match status" value="1"/>
</dbReference>
<dbReference type="InterPro" id="IPR042104">
    <property type="entry name" value="PKS_dehydratase_sf"/>
</dbReference>
<evidence type="ECO:0000256" key="7">
    <source>
        <dbReference type="PROSITE-ProRule" id="PRU01363"/>
    </source>
</evidence>
<dbReference type="Pfam" id="PF21089">
    <property type="entry name" value="PKS_DH_N"/>
    <property type="match status" value="1"/>
</dbReference>
<dbReference type="InterPro" id="IPR009081">
    <property type="entry name" value="PP-bd_ACP"/>
</dbReference>
<dbReference type="InterPro" id="IPR020843">
    <property type="entry name" value="ER"/>
</dbReference>
<dbReference type="Gene3D" id="3.40.50.720">
    <property type="entry name" value="NAD(P)-binding Rossmann-like Domain"/>
    <property type="match status" value="3"/>
</dbReference>
<feature type="active site" description="Proton acceptor; for dehydratase activity" evidence="7">
    <location>
        <position position="930"/>
    </location>
</feature>
<evidence type="ECO:0000313" key="11">
    <source>
        <dbReference type="EMBL" id="MCK0196998.1"/>
    </source>
</evidence>
<keyword evidence="4" id="KW-0521">NADP</keyword>
<dbReference type="Proteomes" id="UP001203284">
    <property type="component" value="Unassembled WGS sequence"/>
</dbReference>
<dbReference type="PROSITE" id="PS50075">
    <property type="entry name" value="CARRIER"/>
    <property type="match status" value="1"/>
</dbReference>
<dbReference type="EMBL" id="JALKCH010000005">
    <property type="protein sequence ID" value="MCK0196998.1"/>
    <property type="molecule type" value="Genomic_DNA"/>
</dbReference>
<keyword evidence="2" id="KW-0597">Phosphoprotein</keyword>
<dbReference type="InterPro" id="IPR020841">
    <property type="entry name" value="PKS_Beta-ketoAc_synthase_dom"/>
</dbReference>
<dbReference type="Pfam" id="PF00109">
    <property type="entry name" value="ketoacyl-synt"/>
    <property type="match status" value="1"/>
</dbReference>
<dbReference type="InterPro" id="IPR014031">
    <property type="entry name" value="Ketoacyl_synth_C"/>
</dbReference>
<dbReference type="InterPro" id="IPR002364">
    <property type="entry name" value="Quin_OxRdtase/zeta-crystal_CS"/>
</dbReference>
<dbReference type="Pfam" id="PF00550">
    <property type="entry name" value="PP-binding"/>
    <property type="match status" value="1"/>
</dbReference>
<dbReference type="InterPro" id="IPR013968">
    <property type="entry name" value="PKS_KR"/>
</dbReference>
<dbReference type="InterPro" id="IPR020806">
    <property type="entry name" value="PKS_PP-bd"/>
</dbReference>
<evidence type="ECO:0000256" key="6">
    <source>
        <dbReference type="ARBA" id="ARBA00023315"/>
    </source>
</evidence>
<feature type="domain" description="Ketosynthase family 3 (KS3)" evidence="9">
    <location>
        <begin position="13"/>
        <end position="433"/>
    </location>
</feature>
<dbReference type="SMART" id="SM00829">
    <property type="entry name" value="PKS_ER"/>
    <property type="match status" value="1"/>
</dbReference>
<dbReference type="Pfam" id="PF00107">
    <property type="entry name" value="ADH_zinc_N"/>
    <property type="match status" value="1"/>
</dbReference>
<name>A0ABT0DAK7_9HYPH</name>
<dbReference type="InterPro" id="IPR016035">
    <property type="entry name" value="Acyl_Trfase/lysoPLipase"/>
</dbReference>
<dbReference type="Gene3D" id="3.10.129.110">
    <property type="entry name" value="Polyketide synthase dehydratase"/>
    <property type="match status" value="1"/>
</dbReference>
<dbReference type="InterPro" id="IPR014043">
    <property type="entry name" value="Acyl_transferase_dom"/>
</dbReference>
<dbReference type="InterPro" id="IPR050091">
    <property type="entry name" value="PKS_NRPS_Biosynth_Enz"/>
</dbReference>
<dbReference type="InterPro" id="IPR016036">
    <property type="entry name" value="Malonyl_transacylase_ACP-bd"/>
</dbReference>
<evidence type="ECO:0000259" key="10">
    <source>
        <dbReference type="PROSITE" id="PS52019"/>
    </source>
</evidence>
<dbReference type="SUPFAM" id="SSF51735">
    <property type="entry name" value="NAD(P)-binding Rossmann-fold domains"/>
    <property type="match status" value="3"/>
</dbReference>
<organism evidence="11 12">
    <name type="scientific">Ancylobacter crimeensis</name>
    <dbReference type="NCBI Taxonomy" id="2579147"/>
    <lineage>
        <taxon>Bacteria</taxon>
        <taxon>Pseudomonadati</taxon>
        <taxon>Pseudomonadota</taxon>
        <taxon>Alphaproteobacteria</taxon>
        <taxon>Hyphomicrobiales</taxon>
        <taxon>Xanthobacteraceae</taxon>
        <taxon>Ancylobacter</taxon>
    </lineage>
</organism>
<dbReference type="Gene3D" id="3.40.366.10">
    <property type="entry name" value="Malonyl-Coenzyme A Acyl Carrier Protein, domain 2"/>
    <property type="match status" value="1"/>
</dbReference>
<dbReference type="Pfam" id="PF00698">
    <property type="entry name" value="Acyl_transf_1"/>
    <property type="match status" value="1"/>
</dbReference>
<dbReference type="Gene3D" id="3.30.70.3290">
    <property type="match status" value="1"/>
</dbReference>
<dbReference type="Pfam" id="PF08659">
    <property type="entry name" value="KR"/>
    <property type="match status" value="1"/>
</dbReference>
<dbReference type="InterPro" id="IPR013149">
    <property type="entry name" value="ADH-like_C"/>
</dbReference>
<dbReference type="InterPro" id="IPR014030">
    <property type="entry name" value="Ketoacyl_synth_N"/>
</dbReference>
<dbReference type="SMART" id="SM00822">
    <property type="entry name" value="PKS_KR"/>
    <property type="match status" value="1"/>
</dbReference>
<dbReference type="SUPFAM" id="SSF52151">
    <property type="entry name" value="FabD/lysophospholipase-like"/>
    <property type="match status" value="1"/>
</dbReference>
<dbReference type="InterPro" id="IPR049551">
    <property type="entry name" value="PKS_DH_C"/>
</dbReference>
<feature type="active site" description="Proton donor; for dehydratase activity" evidence="7">
    <location>
        <position position="1085"/>
    </location>
</feature>
<evidence type="ECO:0000313" key="12">
    <source>
        <dbReference type="Proteomes" id="UP001203284"/>
    </source>
</evidence>
<evidence type="ECO:0000256" key="1">
    <source>
        <dbReference type="ARBA" id="ARBA00022450"/>
    </source>
</evidence>
<dbReference type="Gene3D" id="3.40.47.10">
    <property type="match status" value="1"/>
</dbReference>
<dbReference type="Pfam" id="PF14765">
    <property type="entry name" value="PS-DH"/>
    <property type="match status" value="1"/>
</dbReference>
<dbReference type="SUPFAM" id="SSF50129">
    <property type="entry name" value="GroES-like"/>
    <property type="match status" value="1"/>
</dbReference>
<dbReference type="SUPFAM" id="SSF55048">
    <property type="entry name" value="Probable ACP-binding domain of malonyl-CoA ACP transacylase"/>
    <property type="match status" value="1"/>
</dbReference>
<keyword evidence="6" id="KW-0012">Acyltransferase</keyword>
<feature type="region of interest" description="C-terminal hotdog fold" evidence="7">
    <location>
        <begin position="1028"/>
        <end position="1168"/>
    </location>
</feature>
<feature type="domain" description="PKS/mFAS DH" evidence="10">
    <location>
        <begin position="901"/>
        <end position="1168"/>
    </location>
</feature>
<evidence type="ECO:0000256" key="3">
    <source>
        <dbReference type="ARBA" id="ARBA00022679"/>
    </source>
</evidence>
<dbReference type="PROSITE" id="PS01162">
    <property type="entry name" value="QOR_ZETA_CRYSTAL"/>
    <property type="match status" value="1"/>
</dbReference>
<dbReference type="Gene3D" id="3.90.180.10">
    <property type="entry name" value="Medium-chain alcohol dehydrogenases, catalytic domain"/>
    <property type="match status" value="1"/>
</dbReference>
<keyword evidence="5" id="KW-0511">Multifunctional enzyme</keyword>
<dbReference type="InterPro" id="IPR001227">
    <property type="entry name" value="Ac_transferase_dom_sf"/>
</dbReference>
<protein>
    <submittedName>
        <fullName evidence="11">SDR family NAD(P)-dependent oxidoreductase</fullName>
    </submittedName>
</protein>
<dbReference type="PANTHER" id="PTHR43775:SF37">
    <property type="entry name" value="SI:DKEY-61P9.11"/>
    <property type="match status" value="1"/>
</dbReference>
<evidence type="ECO:0000256" key="5">
    <source>
        <dbReference type="ARBA" id="ARBA00023268"/>
    </source>
</evidence>
<dbReference type="InterPro" id="IPR016039">
    <property type="entry name" value="Thiolase-like"/>
</dbReference>
<evidence type="ECO:0000256" key="2">
    <source>
        <dbReference type="ARBA" id="ARBA00022553"/>
    </source>
</evidence>
<dbReference type="InterPro" id="IPR049900">
    <property type="entry name" value="PKS_mFAS_DH"/>
</dbReference>
<feature type="domain" description="Carrier" evidence="8">
    <location>
        <begin position="2282"/>
        <end position="2359"/>
    </location>
</feature>
<dbReference type="InterPro" id="IPR013154">
    <property type="entry name" value="ADH-like_N"/>
</dbReference>
<dbReference type="InterPro" id="IPR049552">
    <property type="entry name" value="PKS_DH_N"/>
</dbReference>
<dbReference type="CDD" id="cd00833">
    <property type="entry name" value="PKS"/>
    <property type="match status" value="1"/>
</dbReference>
<dbReference type="InterPro" id="IPR036291">
    <property type="entry name" value="NAD(P)-bd_dom_sf"/>
</dbReference>
<dbReference type="PROSITE" id="PS52004">
    <property type="entry name" value="KS3_2"/>
    <property type="match status" value="1"/>
</dbReference>
<dbReference type="InterPro" id="IPR032821">
    <property type="entry name" value="PKS_assoc"/>
</dbReference>
<feature type="region of interest" description="N-terminal hotdog fold" evidence="7">
    <location>
        <begin position="901"/>
        <end position="1018"/>
    </location>
</feature>
<keyword evidence="3" id="KW-0808">Transferase</keyword>
<dbReference type="InterPro" id="IPR057326">
    <property type="entry name" value="KR_dom"/>
</dbReference>
<dbReference type="InterPro" id="IPR020807">
    <property type="entry name" value="PKS_DH"/>
</dbReference>
<dbReference type="Pfam" id="PF02801">
    <property type="entry name" value="Ketoacyl-synt_C"/>
    <property type="match status" value="1"/>
</dbReference>
<keyword evidence="12" id="KW-1185">Reference proteome</keyword>
<comment type="caution">
    <text evidence="11">The sequence shown here is derived from an EMBL/GenBank/DDBJ whole genome shotgun (WGS) entry which is preliminary data.</text>
</comment>
<dbReference type="SUPFAM" id="SSF53901">
    <property type="entry name" value="Thiolase-like"/>
    <property type="match status" value="1"/>
</dbReference>
<dbReference type="SMART" id="SM00823">
    <property type="entry name" value="PKS_PP"/>
    <property type="match status" value="1"/>
</dbReference>
<dbReference type="SUPFAM" id="SSF47336">
    <property type="entry name" value="ACP-like"/>
    <property type="match status" value="1"/>
</dbReference>
<dbReference type="Gene3D" id="1.10.1200.10">
    <property type="entry name" value="ACP-like"/>
    <property type="match status" value="1"/>
</dbReference>
<dbReference type="InterPro" id="IPR011032">
    <property type="entry name" value="GroES-like_sf"/>
</dbReference>
<dbReference type="CDD" id="cd05195">
    <property type="entry name" value="enoyl_red"/>
    <property type="match status" value="1"/>
</dbReference>
<sequence>MQQAVGPADIIPRYAAALLGCACRLPGASDESAFWSLLDEGRCSVSEIPRDRWSQERFFHPGRNIPGRSYTFAAGVLEDITSFDPAAFGLSPREAEQIDPQQRLLLELVREAFEDAHIPLDRLSSERVGVFVGASSLDHSMNFVADIAAAGSHFVTGNAMSIIANRISHVYGFTGASLTIDTACSSSLVAFDRAVKAIEAGEIDIAVVGGVNILCSPFYFVGFAQAGMLSPSGLCRPFSGAADGYVRAEGGVVTVLGRLDAAKAAGRTPRAVVRASGTNSDGHTVGIAMPASLAQQRLFDELYRGRGIDPAELAFVEAHGTGTLVGDPAEARALGMALGQRRAAPLPIGSVKSNIGHLEPASGLAGLLKALNALERRRLPASLHLDTLNEAIDFGALNLVPSHEALDLPADRRSAGISSFGFGGTNAHVVIRLPEPDECPAPAAPTAQVLLISASDPEGLATLAGQYADRLEAAPDAAQAARLAHAAAHGRARLPHRLAVALSDPETVARLRRAAVGRESGAPVPPHAAKGGFAFVFSGNGAQYPGMGHAAWRASAAFREAVAEIDEHFEPLAGWSLGGAFANPPDAERLAATEVAQPLIFALEVALARSLMADGCRPAAVFGHSVGEIAAAHIAGSLDLKDAVHLIYWRSHLQARLRGAGTMAFLLVGQARAQDFITASAQNEVVIAAVNAPNGVTLAGPTAAMSAVLRYARRQGAVGKRLDIDYPFHSPALEALRAPILSALKALGPRPGDIPFISTVTGALIDGAALDADYWWRNIREPVQFEGAVRVAAAMRASLFIEIGPRPVLTGFVRETLAEQQPSATVLASFQASDIAGQDPVTRTMLAMLTHGVRFDEQALFGSAGPVGRPDLPRTPWQRRKIGIPHTREAIDLFGHSSRRHPLLGHRNSEDAREWRGLIDMDRLPFLADHKVGEHVLVPATAMAETVLAAGHEALGADLLQLEDFAILGALRLDPGESTETLVRMDEDGFVTLSARPRGTGEWSLRARGRVLAAPRLPAARPVDGEGGTSVAAEALYAAADRLGLHYGPAFRLVGSARRRGSRILLDLIPAEAPGRHILSPTHADAALHGLALVAEEMTETQNRTFVPVRIDRLVVQAGAVPARAVLEIRRATARSLLLDVDLLDDEGTLVARMEGVRLRALHFAAEARLESDFVQVAVSLGATGSRAGERLAAALDALAAAVPADSATDDTLLLDACAYAIAHHAVTEVAGLAGEGWQPVDVAALVEEGRLAAGKRDAFLDLLRLLEEGALARASSAGAWSVLAASDLPSAEALLGEILAGSPDRAVEATLAARLAADLPASLGEAGLIVHPTALIELWETASPTAREVGRQAASLVSSLQRDGEPAPAILAVDSHGVLLEALRPLAERGDIRLFIRPADPAAQSRLAGRLVGSPLIRLVGDEEIAPVDLMLSLATDATETSLISMLKPGGAGLALGPARSGFVALLAAGKPWGPSGSHLPGTRGAVDIVSQTMPAADTPSSAPLISALAARLTDGIATRLVTASGTHLAPSDATIAGARKDDILLHRLAAAPEAESIAEAIDGARRLLETARAAAQPLAIRFLVDGDPLGPAPVAAALWAFGRVAMNEYPDLDIRLIALADPSPGADALLAGAVAGIADEYEIIVSAEGLKVVRLMPREPLAAIGEEEGCAHLTIEQPGALDRLVWQTVPRRAPAAGEVEIGIGASALNFRDVMFAQGLIGDDMLENGFAGPSLGFECAGTVLRVGEGVTTLKPGEVVAVFAPNALASHVTVAADAVLPMPEGIGPEPAATLLVAFLTAWYSLVHCARLSAGETVLIHGASGGVGLAALQIARARGARIVATAGSPEKRALARLFGADVVYSSRDTAFADALAGAGGCDVVLNSLAGRAMEESLRVLKPFGRFVELGKRDFIADARLGLRPFARNLTYFGVDADQLIAAQPTFVRDMLGALREQFSTGTFRPLPYEVFPPDDVHGAFRLLQSSGHIGKILVRPPAARPISAAARAFEASTDGVHLVVGGGTGFGRAAVEWLVRSGARHIAVASRSGRMDPPLDIAGVSIEAVSCDVRDAGRCAALIEDLRQRHGRVAGVIHAAMVLDDALIRDMDARRLAAVLAPKIDGANNLDAATAGLNLDYFVLFSSATTLIGNPGQCAYVAANAYLEGLARRRRASGRPAIAMAWGAISDVGVLARNTDMADVLRHRLGLATLTASAALDRLGACLADDAGAAVRSCAPIDWRRTGELAVMQGASFAWLRPATADDGSEDGDASISALIEGQTDREAKATLVRILAVELGRILRLPSGSVDPARPLVDLGMDSLMALELDMEMQRRHKLALPMLGLGAGATLFDVADKVLRKLRGSGVEDDADEGRTAIELPSSAALAHDNAALIDSHVGSEIATPALQQLQRRMTTTRRQTTGRSL</sequence>
<dbReference type="Pfam" id="PF08240">
    <property type="entry name" value="ADH_N"/>
    <property type="match status" value="1"/>
</dbReference>
<evidence type="ECO:0000259" key="9">
    <source>
        <dbReference type="PROSITE" id="PS52004"/>
    </source>
</evidence>
<dbReference type="InterPro" id="IPR036736">
    <property type="entry name" value="ACP-like_sf"/>
</dbReference>
<reference evidence="11 12" key="1">
    <citation type="submission" date="2022-04" db="EMBL/GenBank/DDBJ databases">
        <authorList>
            <person name="Grouzdev D.S."/>
            <person name="Pantiukh K.S."/>
            <person name="Krutkina M.S."/>
        </authorList>
    </citation>
    <scope>NUCLEOTIDE SEQUENCE [LARGE SCALE GENOMIC DNA]</scope>
    <source>
        <strain evidence="11 12">6x-1</strain>
    </source>
</reference>
<evidence type="ECO:0000259" key="8">
    <source>
        <dbReference type="PROSITE" id="PS50075"/>
    </source>
</evidence>
<evidence type="ECO:0000256" key="4">
    <source>
        <dbReference type="ARBA" id="ARBA00022857"/>
    </source>
</evidence>
<accession>A0ABT0DAK7</accession>